<proteinExistence type="predicted"/>
<reference evidence="2 3" key="1">
    <citation type="submission" date="2018-08" db="EMBL/GenBank/DDBJ databases">
        <authorList>
            <person name="Laetsch R D."/>
            <person name="Stevens L."/>
            <person name="Kumar S."/>
            <person name="Blaxter L. M."/>
        </authorList>
    </citation>
    <scope>NUCLEOTIDE SEQUENCE [LARGE SCALE GENOMIC DNA]</scope>
</reference>
<name>A0A498S6Z5_ACAVI</name>
<dbReference type="EMBL" id="UPTC01000222">
    <property type="protein sequence ID" value="VBB27386.1"/>
    <property type="molecule type" value="Genomic_DNA"/>
</dbReference>
<dbReference type="AlphaFoldDB" id="A0A498S6Z5"/>
<feature type="chain" id="PRO_5019856144" evidence="1">
    <location>
        <begin position="23"/>
        <end position="68"/>
    </location>
</feature>
<gene>
    <name evidence="2" type="ORF">NAV_LOCUS2216</name>
</gene>
<sequence length="68" mass="7542">MHRTVFLSFLLQMLLCAQLSIPANVEQKAARGLFTAPLCCEAPWKFDSDSGQCILDMVYDPPPSQTVP</sequence>
<organism evidence="2 3">
    <name type="scientific">Acanthocheilonema viteae</name>
    <name type="common">Filarial nematode worm</name>
    <name type="synonym">Dipetalonema viteae</name>
    <dbReference type="NCBI Taxonomy" id="6277"/>
    <lineage>
        <taxon>Eukaryota</taxon>
        <taxon>Metazoa</taxon>
        <taxon>Ecdysozoa</taxon>
        <taxon>Nematoda</taxon>
        <taxon>Chromadorea</taxon>
        <taxon>Rhabditida</taxon>
        <taxon>Spirurina</taxon>
        <taxon>Spiruromorpha</taxon>
        <taxon>Filarioidea</taxon>
        <taxon>Onchocercidae</taxon>
        <taxon>Acanthocheilonema</taxon>
    </lineage>
</organism>
<accession>A0A498S6Z5</accession>
<dbReference type="OrthoDB" id="5857447at2759"/>
<keyword evidence="3" id="KW-1185">Reference proteome</keyword>
<protein>
    <submittedName>
        <fullName evidence="2">Uncharacterized protein</fullName>
    </submittedName>
</protein>
<dbReference type="Proteomes" id="UP000276991">
    <property type="component" value="Unassembled WGS sequence"/>
</dbReference>
<evidence type="ECO:0000313" key="2">
    <source>
        <dbReference type="EMBL" id="VBB27386.1"/>
    </source>
</evidence>
<evidence type="ECO:0000313" key="3">
    <source>
        <dbReference type="Proteomes" id="UP000276991"/>
    </source>
</evidence>
<evidence type="ECO:0000256" key="1">
    <source>
        <dbReference type="SAM" id="SignalP"/>
    </source>
</evidence>
<keyword evidence="1" id="KW-0732">Signal</keyword>
<feature type="signal peptide" evidence="1">
    <location>
        <begin position="1"/>
        <end position="22"/>
    </location>
</feature>